<keyword evidence="3" id="KW-1185">Reference proteome</keyword>
<dbReference type="Bgee" id="ENSG00000175164">
    <property type="expression patterns" value="Expressed in tendon of biceps brachii and 108 other cell types or tissues"/>
</dbReference>
<sequence>MAEVLRTLAGTSTSGHFLHGPLS</sequence>
<organism evidence="2 3">
    <name type="scientific">Homo sapiens</name>
    <name type="common">Human</name>
    <dbReference type="NCBI Taxonomy" id="9606"/>
    <lineage>
        <taxon>Eukaryota</taxon>
        <taxon>Metazoa</taxon>
        <taxon>Chordata</taxon>
        <taxon>Craniata</taxon>
        <taxon>Vertebrata</taxon>
        <taxon>Euteleostomi</taxon>
        <taxon>Mammalia</taxon>
        <taxon>Eutheria</taxon>
        <taxon>Euarchontoglires</taxon>
        <taxon>Primates</taxon>
        <taxon>Haplorrhini</taxon>
        <taxon>Catarrhini</taxon>
        <taxon>Hominidae</taxon>
        <taxon>Homo</taxon>
    </lineage>
</organism>
<feature type="region of interest" description="Disordered" evidence="1">
    <location>
        <begin position="1"/>
        <end position="23"/>
    </location>
</feature>
<proteinExistence type="predicted"/>
<reference evidence="2" key="5">
    <citation type="submission" date="2025-09" db="UniProtKB">
        <authorList>
            <consortium name="Ensembl"/>
        </authorList>
    </citation>
    <scope>IDENTIFICATION</scope>
</reference>
<dbReference type="Proteomes" id="UP000005640">
    <property type="component" value="Chromosome 9"/>
</dbReference>
<dbReference type="HGNC" id="HGNC:79">
    <property type="gene designation" value="ABO"/>
</dbReference>
<evidence type="ECO:0000256" key="1">
    <source>
        <dbReference type="SAM" id="MobiDB-lite"/>
    </source>
</evidence>
<dbReference type="AlphaFoldDB" id="A0A7P0TA91"/>
<dbReference type="EMBL" id="AL732364">
    <property type="status" value="NOT_ANNOTATED_CDS"/>
    <property type="molecule type" value="Genomic_DNA"/>
</dbReference>
<reference evidence="2" key="4">
    <citation type="submission" date="2025-08" db="UniProtKB">
        <authorList>
            <consortium name="Ensembl"/>
        </authorList>
    </citation>
    <scope>IDENTIFICATION</scope>
</reference>
<reference evidence="2 3" key="3">
    <citation type="journal article" date="2004" name="Nature">
        <title>Finishing the euchromatic sequence of the human genome.</title>
        <authorList>
            <consortium name="International Human Genome Sequencing Consortium"/>
        </authorList>
    </citation>
    <scope>NUCLEOTIDE SEQUENCE [LARGE SCALE GENOMIC DNA]</scope>
</reference>
<dbReference type="OrthoDB" id="10013941at2759"/>
<name>A0A7P0TA91_HUMAN</name>
<evidence type="ECO:0000313" key="2">
    <source>
        <dbReference type="Ensembl" id="ENSP00000506089.1"/>
    </source>
</evidence>
<protein>
    <submittedName>
        <fullName evidence="2">ABO, alpha 1-3-N-acetylgalactosaminyltransferase and alpha 1-3-galactosyltransferase</fullName>
    </submittedName>
</protein>
<dbReference type="OpenTargets" id="ENSG00000175164"/>
<reference evidence="2 3" key="2">
    <citation type="journal article" date="2004" name="Nature">
        <title>DNA sequence and analysis of human chromosome 9.</title>
        <authorList>
            <person name="Humphray S.J."/>
            <person name="Oliver K."/>
            <person name="Hunt A.R."/>
            <person name="Plumb R.W."/>
            <person name="Loveland J.E."/>
            <person name="Howe K.L."/>
            <person name="Andrews T.D."/>
            <person name="Searle S."/>
            <person name="Hunt S.E."/>
            <person name="Scott C.E."/>
            <person name="Jones M.C."/>
            <person name="Ainscough R."/>
            <person name="Almeida J.P."/>
            <person name="Ambrose K.D."/>
            <person name="Ashwell R.I."/>
            <person name="Babbage A.K."/>
            <person name="Babbage S."/>
            <person name="Bagguley C.L."/>
            <person name="Bailey J."/>
            <person name="Banerjee R."/>
            <person name="Barker D.J."/>
            <person name="Barlow K.F."/>
            <person name="Bates K."/>
            <person name="Beasley H."/>
            <person name="Beasley O."/>
            <person name="Bird C.P."/>
            <person name="Bray-Allen S."/>
            <person name="Brown A.J."/>
            <person name="Brown J.Y."/>
            <person name="Burford D."/>
            <person name="Burrill W."/>
            <person name="Burton J."/>
            <person name="Carder C."/>
            <person name="Carter N.P."/>
            <person name="Chapman J.C."/>
            <person name="Chen Y."/>
            <person name="Clarke G."/>
            <person name="Clark S.Y."/>
            <person name="Clee C.M."/>
            <person name="Clegg S."/>
            <person name="Collier R.E."/>
            <person name="Corby N."/>
            <person name="Crosier M."/>
            <person name="Cummings A.T."/>
            <person name="Davies J."/>
            <person name="Dhami P."/>
            <person name="Dunn M."/>
            <person name="Dutta I."/>
            <person name="Dyer L.W."/>
            <person name="Earthrowl M.E."/>
            <person name="Faulkner L."/>
            <person name="Fleming C.J."/>
            <person name="Frankish A."/>
            <person name="Frankland J.A."/>
            <person name="French L."/>
            <person name="Fricker D.G."/>
            <person name="Garner P."/>
            <person name="Garnett J."/>
            <person name="Ghori J."/>
            <person name="Gilbert J.G."/>
            <person name="Glison C."/>
            <person name="Grafham D.V."/>
            <person name="Gribble S."/>
            <person name="Griffiths C."/>
            <person name="Griffiths-Jones S."/>
            <person name="Grocock R."/>
            <person name="Guy J."/>
            <person name="Hall R.E."/>
            <person name="Hammond S."/>
            <person name="Harley J.L."/>
            <person name="Harrison E.S."/>
            <person name="Hart E.A."/>
            <person name="Heath P.D."/>
            <person name="Henderson C.D."/>
            <person name="Hopkins B.L."/>
            <person name="Howard P.J."/>
            <person name="Howden P.J."/>
            <person name="Huckle E."/>
            <person name="Johnson C."/>
            <person name="Johnson D."/>
            <person name="Joy A.A."/>
            <person name="Kay M."/>
            <person name="Keenan S."/>
            <person name="Kershaw J.K."/>
            <person name="Kimberley A.M."/>
            <person name="King A."/>
            <person name="Knights A."/>
            <person name="Laird G.K."/>
            <person name="Langford C."/>
            <person name="Lawlor S."/>
            <person name="Leongamornlert D.A."/>
            <person name="Leversha M."/>
            <person name="Lloyd C."/>
            <person name="Lloyd D.M."/>
            <person name="Lovell J."/>
            <person name="Martin S."/>
            <person name="Mashreghi-Mohammadi M."/>
            <person name="Matthews L."/>
            <person name="McLaren S."/>
            <person name="McLay K.E."/>
            <person name="McMurray A."/>
            <person name="Milne S."/>
            <person name="Nickerson T."/>
            <person name="Nisbett J."/>
            <person name="Nordsiek G."/>
            <person name="Pearce A.V."/>
            <person name="Peck A.I."/>
            <person name="Porter K.M."/>
            <person name="Pandian R."/>
            <person name="Pelan S."/>
            <person name="Phillimore B."/>
            <person name="Povey S."/>
            <person name="Ramsey Y."/>
            <person name="Rand V."/>
            <person name="Scharfe M."/>
            <person name="Sehra H.K."/>
            <person name="Shownkeen R."/>
            <person name="Sims S.K."/>
            <person name="Skuce C.D."/>
            <person name="Smith M."/>
            <person name="Steward C.A."/>
            <person name="Swarbreck D."/>
            <person name="Sycamore N."/>
            <person name="Tester J."/>
            <person name="Thorpe A."/>
            <person name="Tracey A."/>
            <person name="Tromans A."/>
            <person name="Thomas D.W."/>
            <person name="Wall M."/>
            <person name="Wallis J.M."/>
            <person name="West A.P."/>
            <person name="Whitehead S.L."/>
            <person name="Willey D.L."/>
            <person name="Williams S.A."/>
            <person name="Wilming L."/>
            <person name="Wray P.W."/>
            <person name="Young L."/>
            <person name="Ashurst J.L."/>
            <person name="Coulson A."/>
            <person name="Blocker H."/>
            <person name="Durbin R."/>
            <person name="Sulston J.E."/>
            <person name="Hubbard T."/>
            <person name="Jackson M.J."/>
            <person name="Bentley D.R."/>
            <person name="Beck S."/>
            <person name="Rogers J."/>
            <person name="Dunham I."/>
        </authorList>
    </citation>
    <scope>NUCLEOTIDE SEQUENCE [LARGE SCALE GENOMIC DNA]</scope>
</reference>
<dbReference type="Ensembl" id="ENST00000679909.1">
    <property type="protein sequence ID" value="ENSP00000506089.1"/>
    <property type="gene ID" value="ENSG00000175164.16"/>
</dbReference>
<accession>A0A7P0TA91</accession>
<gene>
    <name evidence="2" type="primary">ABO</name>
</gene>
<reference evidence="2 3" key="1">
    <citation type="journal article" date="2001" name="Nature">
        <title>Initial sequencing and analysis of the human genome.</title>
        <authorList>
            <consortium name="International Human Genome Sequencing Consortium"/>
            <person name="Lander E.S."/>
            <person name="Linton L.M."/>
            <person name="Birren B."/>
            <person name="Nusbaum C."/>
            <person name="Zody M.C."/>
            <person name="Baldwin J."/>
            <person name="Devon K."/>
            <person name="Dewar K."/>
            <person name="Doyle M."/>
            <person name="FitzHugh W."/>
            <person name="Funke R."/>
            <person name="Gage D."/>
            <person name="Harris K."/>
            <person name="Heaford A."/>
            <person name="Howland J."/>
            <person name="Kann L."/>
            <person name="Lehoczky J."/>
            <person name="LeVine R."/>
            <person name="McEwan P."/>
            <person name="McKernan K."/>
            <person name="Meldrim J."/>
            <person name="Mesirov J.P."/>
            <person name="Miranda C."/>
            <person name="Morris W."/>
            <person name="Naylor J."/>
            <person name="Raymond C."/>
            <person name="Rosetti M."/>
            <person name="Santos R."/>
            <person name="Sheridan A."/>
            <person name="Sougnez C."/>
            <person name="Stange-Thomann N."/>
            <person name="Stojanovic N."/>
            <person name="Subramanian A."/>
            <person name="Wyman D."/>
            <person name="Rogers J."/>
            <person name="Sulston J."/>
            <person name="Ainscough R."/>
            <person name="Beck S."/>
            <person name="Bentley D."/>
            <person name="Burton J."/>
            <person name="Clee C."/>
            <person name="Carter N."/>
            <person name="Coulson A."/>
            <person name="Deadman R."/>
            <person name="Deloukas P."/>
            <person name="Dunham A."/>
            <person name="Dunham I."/>
            <person name="Durbin R."/>
            <person name="French L."/>
            <person name="Grafham D."/>
            <person name="Gregory S."/>
            <person name="Hubbard T."/>
            <person name="Humphray S."/>
            <person name="Hunt A."/>
            <person name="Jones M."/>
            <person name="Lloyd C."/>
            <person name="McMurray A."/>
            <person name="Matthews L."/>
            <person name="Mercer S."/>
            <person name="Milne S."/>
            <person name="Mullikin J.C."/>
            <person name="Mungall A."/>
            <person name="Plumb R."/>
            <person name="Ross M."/>
            <person name="Shownkeen R."/>
            <person name="Sims S."/>
            <person name="Waterston R.H."/>
            <person name="Wilson R.K."/>
            <person name="Hillier L.W."/>
            <person name="McPherson J.D."/>
            <person name="Marra M.A."/>
            <person name="Mardis E.R."/>
            <person name="Fulton L.A."/>
            <person name="Chinwalla A.T."/>
            <person name="Pepin K.H."/>
            <person name="Gish W.R."/>
            <person name="Chissoe S.L."/>
            <person name="Wendl M.C."/>
            <person name="Delehaunty K.D."/>
            <person name="Miner T.L."/>
            <person name="Delehaunty A."/>
            <person name="Kramer J.B."/>
            <person name="Cook L.L."/>
            <person name="Fulton R.S."/>
            <person name="Johnson D.L."/>
            <person name="Minx P.J."/>
            <person name="Clifton S.W."/>
            <person name="Hawkins T."/>
            <person name="Branscomb E."/>
            <person name="Predki P."/>
            <person name="Richardson P."/>
            <person name="Wenning S."/>
            <person name="Slezak T."/>
            <person name="Doggett N."/>
            <person name="Cheng J.F."/>
            <person name="Olsen A."/>
            <person name="Lucas S."/>
            <person name="Elkin C."/>
            <person name="Uberbacher E."/>
            <person name="Frazier M."/>
            <person name="Gibbs R.A."/>
            <person name="Muzny D.M."/>
            <person name="Scherer S.E."/>
            <person name="Bouck J.B."/>
            <person name="Sodergren E.J."/>
            <person name="Worley K.C."/>
            <person name="Rives C.M."/>
            <person name="Gorrell J.H."/>
            <person name="Metzker M.L."/>
            <person name="Naylor S.L."/>
            <person name="Kucherlapati R.S."/>
            <person name="Nelson D.L."/>
            <person name="Weinstock G.M."/>
            <person name="Sakaki Y."/>
            <person name="Fujiyama A."/>
            <person name="Hattori M."/>
            <person name="Yada T."/>
            <person name="Toyoda A."/>
            <person name="Itoh T."/>
            <person name="Kawagoe C."/>
            <person name="Watanabe H."/>
            <person name="Totoki Y."/>
            <person name="Taylor T."/>
            <person name="Weissenbach J."/>
            <person name="Heilig R."/>
            <person name="Saurin W."/>
            <person name="Artiguenave F."/>
            <person name="Brottier P."/>
            <person name="Bruls T."/>
            <person name="Pelletier E."/>
            <person name="Robert C."/>
            <person name="Wincker P."/>
            <person name="Smith D.R."/>
            <person name="Doucette-Stamm L."/>
            <person name="Rubenfield M."/>
            <person name="Weinstock K."/>
            <person name="Lee H.M."/>
            <person name="Dubois J."/>
            <person name="Rosenthal A."/>
            <person name="Platzer M."/>
            <person name="Nyakatura G."/>
            <person name="Taudien S."/>
            <person name="Rump A."/>
            <person name="Yang H."/>
            <person name="Yu J."/>
            <person name="Wang J."/>
            <person name="Huang G."/>
            <person name="Gu J."/>
            <person name="Hood L."/>
            <person name="Rowen L."/>
            <person name="Madan A."/>
            <person name="Qin S."/>
            <person name="Davis R.W."/>
            <person name="Federspiel N.A."/>
            <person name="Abola A.P."/>
            <person name="Proctor M.J."/>
            <person name="Myers R.M."/>
            <person name="Schmutz J."/>
            <person name="Dickson M."/>
            <person name="Grimwood J."/>
            <person name="Cox D.R."/>
            <person name="Olson M.V."/>
            <person name="Kaul R."/>
            <person name="Raymond C."/>
            <person name="Shimizu N."/>
            <person name="Kawasaki K."/>
            <person name="Minoshima S."/>
            <person name="Evans G.A."/>
            <person name="Athanasiou M."/>
            <person name="Schultz R."/>
            <person name="Roe B.A."/>
            <person name="Chen F."/>
            <person name="Pan H."/>
            <person name="Ramser J."/>
            <person name="Lehrach H."/>
            <person name="Reinhardt R."/>
            <person name="McCombie W.R."/>
            <person name="de la Bastide M."/>
            <person name="Dedhia N."/>
            <person name="Blocker H."/>
            <person name="Hornischer K."/>
            <person name="Nordsiek G."/>
            <person name="Agarwala R."/>
            <person name="Aravind L."/>
            <person name="Bailey J.A."/>
            <person name="Bateman A."/>
            <person name="Batzoglou S."/>
            <person name="Birney E."/>
            <person name="Bork P."/>
            <person name="Brown D.G."/>
            <person name="Burge C.B."/>
            <person name="Cerutti L."/>
            <person name="Chen H.C."/>
            <person name="Church D."/>
            <person name="Clamp M."/>
            <person name="Copley R.R."/>
            <person name="Doerks T."/>
            <person name="Eddy S.R."/>
            <person name="Eichler E.E."/>
            <person name="Furey T.S."/>
            <person name="Galagan J."/>
            <person name="Gilbert J.G."/>
            <person name="Harmon C."/>
            <person name="Hayashizaki Y."/>
            <person name="Haussler D."/>
            <person name="Hermjakob H."/>
            <person name="Hokamp K."/>
            <person name="Jang W."/>
            <person name="Johnson L.S."/>
            <person name="Jones T.A."/>
            <person name="Kasif S."/>
            <person name="Kaspryzk A."/>
            <person name="Kennedy S."/>
            <person name="Kent W.J."/>
            <person name="Kitts P."/>
            <person name="Koonin E.V."/>
            <person name="Korf I."/>
            <person name="Kulp D."/>
            <person name="Lancet D."/>
            <person name="Lowe T.M."/>
            <person name="McLysaght A."/>
            <person name="Mikkelsen T."/>
            <person name="Moran J.V."/>
            <person name="Mulder N."/>
            <person name="Pollara V.J."/>
            <person name="Ponting C.P."/>
            <person name="Schuler G."/>
            <person name="Schultz J."/>
            <person name="Slater G."/>
            <person name="Smit A.F."/>
            <person name="Stupka E."/>
            <person name="Szustakowski J."/>
            <person name="Thierry-Mieg D."/>
            <person name="Thierry-Mieg J."/>
            <person name="Wagner L."/>
            <person name="Wallis J."/>
            <person name="Wheeler R."/>
            <person name="Williams A."/>
            <person name="Wolf Y.I."/>
            <person name="Wolfe K.H."/>
            <person name="Yang S.P."/>
            <person name="Yeh R.F."/>
            <person name="Collins F."/>
            <person name="Guyer M.S."/>
            <person name="Peterson J."/>
            <person name="Felsenfeld A."/>
            <person name="Wetterstrand K.A."/>
            <person name="Patrinos A."/>
            <person name="Morgan M.J."/>
            <person name="de Jong P."/>
            <person name="Catanese J.J."/>
            <person name="Osoegawa K."/>
            <person name="Shizuya H."/>
            <person name="Choi S."/>
            <person name="Chen Y.J."/>
        </authorList>
    </citation>
    <scope>NUCLEOTIDE SEQUENCE [LARGE SCALE GENOMIC DNA]</scope>
</reference>
<dbReference type="EMBL" id="AL772161">
    <property type="status" value="NOT_ANNOTATED_CDS"/>
    <property type="molecule type" value="Genomic_DNA"/>
</dbReference>
<evidence type="ECO:0000313" key="3">
    <source>
        <dbReference type="Proteomes" id="UP000005640"/>
    </source>
</evidence>
<dbReference type="GeneTree" id="ENSGT00950000182858"/>